<protein>
    <submittedName>
        <fullName evidence="1">Uncharacterized protein</fullName>
    </submittedName>
</protein>
<evidence type="ECO:0000313" key="1">
    <source>
        <dbReference type="EMBL" id="KII71435.1"/>
    </source>
</evidence>
<dbReference type="OMA" id="NLCRRIT"/>
<dbReference type="OrthoDB" id="10489584at2759"/>
<organism evidence="1 2">
    <name type="scientific">Thelohanellus kitauei</name>
    <name type="common">Myxosporean</name>
    <dbReference type="NCBI Taxonomy" id="669202"/>
    <lineage>
        <taxon>Eukaryota</taxon>
        <taxon>Metazoa</taxon>
        <taxon>Cnidaria</taxon>
        <taxon>Myxozoa</taxon>
        <taxon>Myxosporea</taxon>
        <taxon>Bivalvulida</taxon>
        <taxon>Platysporina</taxon>
        <taxon>Myxobolidae</taxon>
        <taxon>Thelohanellus</taxon>
    </lineage>
</organism>
<gene>
    <name evidence="1" type="ORF">RF11_02951</name>
</gene>
<evidence type="ECO:0000313" key="2">
    <source>
        <dbReference type="Proteomes" id="UP000031668"/>
    </source>
</evidence>
<dbReference type="EMBL" id="JWZT01001764">
    <property type="protein sequence ID" value="KII71435.1"/>
    <property type="molecule type" value="Genomic_DNA"/>
</dbReference>
<accession>A0A0C2N522</accession>
<name>A0A0C2N522_THEKT</name>
<dbReference type="Proteomes" id="UP000031668">
    <property type="component" value="Unassembled WGS sequence"/>
</dbReference>
<proteinExistence type="predicted"/>
<comment type="caution">
    <text evidence="1">The sequence shown here is derived from an EMBL/GenBank/DDBJ whole genome shotgun (WGS) entry which is preliminary data.</text>
</comment>
<dbReference type="AlphaFoldDB" id="A0A0C2N522"/>
<reference evidence="1 2" key="1">
    <citation type="journal article" date="2014" name="Genome Biol. Evol.">
        <title>The genome of the myxosporean Thelohanellus kitauei shows adaptations to nutrient acquisition within its fish host.</title>
        <authorList>
            <person name="Yang Y."/>
            <person name="Xiong J."/>
            <person name="Zhou Z."/>
            <person name="Huo F."/>
            <person name="Miao W."/>
            <person name="Ran C."/>
            <person name="Liu Y."/>
            <person name="Zhang J."/>
            <person name="Feng J."/>
            <person name="Wang M."/>
            <person name="Wang M."/>
            <person name="Wang L."/>
            <person name="Yao B."/>
        </authorList>
    </citation>
    <scope>NUCLEOTIDE SEQUENCE [LARGE SCALE GENOMIC DNA]</scope>
    <source>
        <strain evidence="1">Wuqing</strain>
    </source>
</reference>
<keyword evidence="2" id="KW-1185">Reference proteome</keyword>
<sequence>MRSYSRSGRLSLLRKICMRRGRSSPPDFLEADELLATGGSFMLKQIAEAMTCGEEQVESEDDDITVEEDVFSFDDAQRSLITMKKFIEQRSGKPSEIQACDRLDNEMHVIRQKKIPQPTILLSFERINNFKIYIVVLKNPFLQQRDVKNLCRRITK</sequence>